<organism evidence="1 2">
    <name type="scientific">Rickenella mellea</name>
    <dbReference type="NCBI Taxonomy" id="50990"/>
    <lineage>
        <taxon>Eukaryota</taxon>
        <taxon>Fungi</taxon>
        <taxon>Dikarya</taxon>
        <taxon>Basidiomycota</taxon>
        <taxon>Agaricomycotina</taxon>
        <taxon>Agaricomycetes</taxon>
        <taxon>Hymenochaetales</taxon>
        <taxon>Rickenellaceae</taxon>
        <taxon>Rickenella</taxon>
    </lineage>
</organism>
<evidence type="ECO:0008006" key="3">
    <source>
        <dbReference type="Google" id="ProtNLM"/>
    </source>
</evidence>
<name>A0A4Y7PKQ4_9AGAM</name>
<dbReference type="Proteomes" id="UP000294933">
    <property type="component" value="Unassembled WGS sequence"/>
</dbReference>
<sequence length="70" mass="7166">MEMGTTLAAVLSALFSVDRPHATQSCCLNSAPSGGVLNALLIPDHSSTAWVAFIITTDIGKCCAIVPSCS</sequence>
<proteinExistence type="predicted"/>
<reference evidence="1 2" key="1">
    <citation type="submission" date="2018-06" db="EMBL/GenBank/DDBJ databases">
        <title>A transcriptomic atlas of mushroom development highlights an independent origin of complex multicellularity.</title>
        <authorList>
            <consortium name="DOE Joint Genome Institute"/>
            <person name="Krizsan K."/>
            <person name="Almasi E."/>
            <person name="Merenyi Z."/>
            <person name="Sahu N."/>
            <person name="Viragh M."/>
            <person name="Koszo T."/>
            <person name="Mondo S."/>
            <person name="Kiss B."/>
            <person name="Balint B."/>
            <person name="Kues U."/>
            <person name="Barry K."/>
            <person name="Hegedus J.C."/>
            <person name="Henrissat B."/>
            <person name="Johnson J."/>
            <person name="Lipzen A."/>
            <person name="Ohm R."/>
            <person name="Nagy I."/>
            <person name="Pangilinan J."/>
            <person name="Yan J."/>
            <person name="Xiong Y."/>
            <person name="Grigoriev I.V."/>
            <person name="Hibbett D.S."/>
            <person name="Nagy L.G."/>
        </authorList>
    </citation>
    <scope>NUCLEOTIDE SEQUENCE [LARGE SCALE GENOMIC DNA]</scope>
    <source>
        <strain evidence="1 2">SZMC22713</strain>
    </source>
</reference>
<dbReference type="VEuPathDB" id="FungiDB:BD410DRAFT_651656"/>
<dbReference type="AlphaFoldDB" id="A0A4Y7PKQ4"/>
<gene>
    <name evidence="1" type="ORF">BD410DRAFT_651656</name>
</gene>
<dbReference type="EMBL" id="ML170253">
    <property type="protein sequence ID" value="TDL16043.1"/>
    <property type="molecule type" value="Genomic_DNA"/>
</dbReference>
<evidence type="ECO:0000313" key="2">
    <source>
        <dbReference type="Proteomes" id="UP000294933"/>
    </source>
</evidence>
<accession>A0A4Y7PKQ4</accession>
<keyword evidence="2" id="KW-1185">Reference proteome</keyword>
<evidence type="ECO:0000313" key="1">
    <source>
        <dbReference type="EMBL" id="TDL16043.1"/>
    </source>
</evidence>
<protein>
    <recommendedName>
        <fullName evidence="3">Hydrophobin</fullName>
    </recommendedName>
</protein>